<protein>
    <submittedName>
        <fullName evidence="1">MarR family winged helix-turn-helix transcriptional regulator</fullName>
    </submittedName>
</protein>
<evidence type="ECO:0000313" key="1">
    <source>
        <dbReference type="EMBL" id="WWX24669.1"/>
    </source>
</evidence>
<dbReference type="Proteomes" id="UP001375370">
    <property type="component" value="Chromosome"/>
</dbReference>
<dbReference type="Gene3D" id="1.10.10.10">
    <property type="entry name" value="Winged helix-like DNA-binding domain superfamily/Winged helix DNA-binding domain"/>
    <property type="match status" value="1"/>
</dbReference>
<dbReference type="SUPFAM" id="SSF46785">
    <property type="entry name" value="Winged helix' DNA-binding domain"/>
    <property type="match status" value="1"/>
</dbReference>
<dbReference type="InterPro" id="IPR036388">
    <property type="entry name" value="WH-like_DNA-bd_sf"/>
</dbReference>
<organism evidence="1 2">
    <name type="scientific">Candidatus Dehalogenimonas loeffleri</name>
    <dbReference type="NCBI Taxonomy" id="3127115"/>
    <lineage>
        <taxon>Bacteria</taxon>
        <taxon>Bacillati</taxon>
        <taxon>Chloroflexota</taxon>
        <taxon>Dehalococcoidia</taxon>
        <taxon>Dehalococcoidales</taxon>
        <taxon>Dehalococcoidaceae</taxon>
        <taxon>Dehalogenimonas</taxon>
    </lineage>
</organism>
<name>A0ABZ2J166_9CHLR</name>
<keyword evidence="2" id="KW-1185">Reference proteome</keyword>
<sequence length="158" mass="17961">MNHYFKQEIELGCLLAQSKTLMDRILIREMAHVKSMPPEQGALLHTIYDGRDYLIEDLMVMTLKERSTIIRLVGRLKDKGLVSTSVVPGTRKHLVRITEAGKHAFDPVLMTDCFVSIFCALTPEEQTSLQEILDKLIKSEIKSLQASRKHPHDSVFDA</sequence>
<proteinExistence type="predicted"/>
<gene>
    <name evidence="1" type="ORF">V8247_05210</name>
</gene>
<evidence type="ECO:0000313" key="2">
    <source>
        <dbReference type="Proteomes" id="UP001375370"/>
    </source>
</evidence>
<dbReference type="EMBL" id="CP146612">
    <property type="protein sequence ID" value="WWX24669.1"/>
    <property type="molecule type" value="Genomic_DNA"/>
</dbReference>
<dbReference type="InterPro" id="IPR036390">
    <property type="entry name" value="WH_DNA-bd_sf"/>
</dbReference>
<reference evidence="1 2" key="1">
    <citation type="submission" date="2024-03" db="EMBL/GenBank/DDBJ databases">
        <title>A Dehalogenimonas Isolated from Estuarine Sediments Dihaloeliminates Chlorinated Alkanes.</title>
        <authorList>
            <person name="Yang Y."/>
            <person name="Wang H."/>
        </authorList>
    </citation>
    <scope>NUCLEOTIDE SEQUENCE [LARGE SCALE GENOMIC DNA]</scope>
    <source>
        <strain evidence="1 2">W</strain>
    </source>
</reference>
<dbReference type="RefSeq" id="WP_338736783.1">
    <property type="nucleotide sequence ID" value="NZ_CP146612.1"/>
</dbReference>
<accession>A0ABZ2J166</accession>